<dbReference type="GO" id="GO:0036064">
    <property type="term" value="C:ciliary basal body"/>
    <property type="evidence" value="ECO:0007669"/>
    <property type="project" value="TreeGrafter"/>
</dbReference>
<evidence type="ECO:0000256" key="1">
    <source>
        <dbReference type="ARBA" id="ARBA00004141"/>
    </source>
</evidence>
<dbReference type="Proteomes" id="UP000277928">
    <property type="component" value="Unassembled WGS sequence"/>
</dbReference>
<evidence type="ECO:0000256" key="6">
    <source>
        <dbReference type="SAM" id="MobiDB-lite"/>
    </source>
</evidence>
<dbReference type="PANTHER" id="PTHR13317:SF4">
    <property type="entry name" value="TRANSMEMBRANE ANTERIOR POSTERIOR TRANSFORMATION PROTEIN 1 HOMOLOG"/>
    <property type="match status" value="1"/>
</dbReference>
<evidence type="ECO:0008006" key="10">
    <source>
        <dbReference type="Google" id="ProtNLM"/>
    </source>
</evidence>
<dbReference type="AlphaFoldDB" id="A0A3P6T4J1"/>
<feature type="transmembrane region" description="Helical" evidence="7">
    <location>
        <begin position="119"/>
        <end position="144"/>
    </location>
</feature>
<dbReference type="EMBL" id="UYRX01000230">
    <property type="protein sequence ID" value="VDK78059.1"/>
    <property type="molecule type" value="Genomic_DNA"/>
</dbReference>
<name>A0A3P6T4J1_LITSI</name>
<dbReference type="InterPro" id="IPR008010">
    <property type="entry name" value="Tatp1"/>
</dbReference>
<dbReference type="Pfam" id="PF05346">
    <property type="entry name" value="DUF747"/>
    <property type="match status" value="1"/>
</dbReference>
<feature type="transmembrane region" description="Helical" evidence="7">
    <location>
        <begin position="237"/>
        <end position="258"/>
    </location>
</feature>
<keyword evidence="5 7" id="KW-0472">Membrane</keyword>
<feature type="transmembrane region" description="Helical" evidence="7">
    <location>
        <begin position="400"/>
        <end position="419"/>
    </location>
</feature>
<feature type="transmembrane region" description="Helical" evidence="7">
    <location>
        <begin position="425"/>
        <end position="450"/>
    </location>
</feature>
<dbReference type="GO" id="GO:0005789">
    <property type="term" value="C:endoplasmic reticulum membrane"/>
    <property type="evidence" value="ECO:0007669"/>
    <property type="project" value="TreeGrafter"/>
</dbReference>
<dbReference type="GO" id="GO:0045724">
    <property type="term" value="P:positive regulation of cilium assembly"/>
    <property type="evidence" value="ECO:0007669"/>
    <property type="project" value="TreeGrafter"/>
</dbReference>
<comment type="similarity">
    <text evidence="2">Belongs to the TAPT1 family.</text>
</comment>
<feature type="transmembrane region" description="Helical" evidence="7">
    <location>
        <begin position="164"/>
        <end position="186"/>
    </location>
</feature>
<keyword evidence="9" id="KW-1185">Reference proteome</keyword>
<evidence type="ECO:0000256" key="2">
    <source>
        <dbReference type="ARBA" id="ARBA00008803"/>
    </source>
</evidence>
<evidence type="ECO:0000256" key="5">
    <source>
        <dbReference type="ARBA" id="ARBA00023136"/>
    </source>
</evidence>
<protein>
    <recommendedName>
        <fullName evidence="10">Protein TAPT1 homolog</fullName>
    </recommendedName>
</protein>
<dbReference type="OMA" id="TIMLIRV"/>
<evidence type="ECO:0000256" key="3">
    <source>
        <dbReference type="ARBA" id="ARBA00022692"/>
    </source>
</evidence>
<dbReference type="STRING" id="42156.A0A3P6T4J1"/>
<keyword evidence="4 7" id="KW-1133">Transmembrane helix</keyword>
<gene>
    <name evidence="8" type="ORF">NLS_LOCUS3932</name>
</gene>
<evidence type="ECO:0000256" key="4">
    <source>
        <dbReference type="ARBA" id="ARBA00022989"/>
    </source>
</evidence>
<reference evidence="8 9" key="1">
    <citation type="submission" date="2018-08" db="EMBL/GenBank/DDBJ databases">
        <authorList>
            <person name="Laetsch R D."/>
            <person name="Stevens L."/>
            <person name="Kumar S."/>
            <person name="Blaxter L. M."/>
        </authorList>
    </citation>
    <scope>NUCLEOTIDE SEQUENCE [LARGE SCALE GENOMIC DNA]</scope>
</reference>
<sequence length="606" mass="69631">MIFSAVIHKDMDTGFRTDEGVRFRKVKENAVIDDESSELEGSDISDRFKEEAQEGSSDTSPCSWEEQGDKECLDVPSFRNYIWGELTRGYSLDNDELRYTEKQKKINAFLRIPIELEKFLFYGTLQCLEAFCHLSTFLPIRLLMAVVGSLLCSRKWTPSNTCDFLKAFIVALCSCLMTLIDTSVMYHQVRGQGVIKLYIFYNMLEVADKLFSSFGQDIFDALFWSSTHSSSSYVRMFVHLFIAVIYTWLHTILVLLQATTLNVAFNSRTQALLAIMMSNNFVELKGSVFKKFAKANLFQMSCSDVRERFHIFTLLAVVVVRNMMAVNWKFEHFMEMLPDLALVTIAEIIVDWLKHAFITKFNEIPAEVYQDFTITIAFDVVRSRGEKAFSDCSDQISRRMGFIPIPLTILLIHVITQTFDFTITSVQFVFCLTWLLLLIVKILNGIVVLGKACGHVKHYRELQEKAECEFFRKRVLMMKSKSAPNSPRISLIDFSDVLHQPTSNKGFTISDLMSHWDELNRSLETTPTPEPRRTKSLAVFKARRDNSLPSHTINAEKDEKEDASEIADQVRNTPRRRTRTTECESLSDVQAYTMLDNAIEPIEIQS</sequence>
<evidence type="ECO:0000313" key="8">
    <source>
        <dbReference type="EMBL" id="VDK78059.1"/>
    </source>
</evidence>
<evidence type="ECO:0000256" key="7">
    <source>
        <dbReference type="SAM" id="Phobius"/>
    </source>
</evidence>
<dbReference type="PANTHER" id="PTHR13317">
    <property type="entry name" value="TRANSMEMBRANE ANTERIOR POSTERIOR TRANSFORMATION PROTEIN 1 HOMOLOG"/>
    <property type="match status" value="1"/>
</dbReference>
<comment type="subcellular location">
    <subcellularLocation>
        <location evidence="1">Membrane</location>
        <topology evidence="1">Multi-pass membrane protein</topology>
    </subcellularLocation>
</comment>
<dbReference type="OrthoDB" id="29023at2759"/>
<keyword evidence="3 7" id="KW-0812">Transmembrane</keyword>
<accession>A0A3P6T4J1</accession>
<feature type="region of interest" description="Disordered" evidence="6">
    <location>
        <begin position="556"/>
        <end position="578"/>
    </location>
</feature>
<organism evidence="8 9">
    <name type="scientific">Litomosoides sigmodontis</name>
    <name type="common">Filarial nematode worm</name>
    <dbReference type="NCBI Taxonomy" id="42156"/>
    <lineage>
        <taxon>Eukaryota</taxon>
        <taxon>Metazoa</taxon>
        <taxon>Ecdysozoa</taxon>
        <taxon>Nematoda</taxon>
        <taxon>Chromadorea</taxon>
        <taxon>Rhabditida</taxon>
        <taxon>Spirurina</taxon>
        <taxon>Spiruromorpha</taxon>
        <taxon>Filarioidea</taxon>
        <taxon>Onchocercidae</taxon>
        <taxon>Litomosoides</taxon>
    </lineage>
</organism>
<proteinExistence type="inferred from homology"/>
<evidence type="ECO:0000313" key="9">
    <source>
        <dbReference type="Proteomes" id="UP000277928"/>
    </source>
</evidence>